<keyword evidence="10" id="KW-1015">Disulfide bond</keyword>
<dbReference type="PROSITE" id="PS00132">
    <property type="entry name" value="CARBOXYPEPT_ZN_1"/>
    <property type="match status" value="1"/>
</dbReference>
<dbReference type="EMBL" id="CAXLJM020000124">
    <property type="protein sequence ID" value="CAL8139192.1"/>
    <property type="molecule type" value="Genomic_DNA"/>
</dbReference>
<evidence type="ECO:0000256" key="11">
    <source>
        <dbReference type="PROSITE-ProRule" id="PRU01379"/>
    </source>
</evidence>
<evidence type="ECO:0000256" key="8">
    <source>
        <dbReference type="ARBA" id="ARBA00022833"/>
    </source>
</evidence>
<evidence type="ECO:0000313" key="14">
    <source>
        <dbReference type="Proteomes" id="UP001642540"/>
    </source>
</evidence>
<feature type="domain" description="Peptidase M14" evidence="12">
    <location>
        <begin position="117"/>
        <end position="409"/>
    </location>
</feature>
<evidence type="ECO:0000259" key="12">
    <source>
        <dbReference type="PROSITE" id="PS52035"/>
    </source>
</evidence>
<keyword evidence="9" id="KW-0482">Metalloprotease</keyword>
<organism evidence="13 14">
    <name type="scientific">Orchesella dallaii</name>
    <dbReference type="NCBI Taxonomy" id="48710"/>
    <lineage>
        <taxon>Eukaryota</taxon>
        <taxon>Metazoa</taxon>
        <taxon>Ecdysozoa</taxon>
        <taxon>Arthropoda</taxon>
        <taxon>Hexapoda</taxon>
        <taxon>Collembola</taxon>
        <taxon>Entomobryomorpha</taxon>
        <taxon>Entomobryoidea</taxon>
        <taxon>Orchesellidae</taxon>
        <taxon>Orchesellinae</taxon>
        <taxon>Orchesella</taxon>
    </lineage>
</organism>
<evidence type="ECO:0000256" key="9">
    <source>
        <dbReference type="ARBA" id="ARBA00023049"/>
    </source>
</evidence>
<dbReference type="InterPro" id="IPR036990">
    <property type="entry name" value="M14A-like_propep"/>
</dbReference>
<dbReference type="PANTHER" id="PTHR11705">
    <property type="entry name" value="PROTEASE FAMILY M14 CARBOXYPEPTIDASE A,B"/>
    <property type="match status" value="1"/>
</dbReference>
<dbReference type="Pfam" id="PF02244">
    <property type="entry name" value="Propep_M14"/>
    <property type="match status" value="1"/>
</dbReference>
<keyword evidence="4" id="KW-0645">Protease</keyword>
<proteinExistence type="inferred from homology"/>
<dbReference type="Proteomes" id="UP001642540">
    <property type="component" value="Unassembled WGS sequence"/>
</dbReference>
<keyword evidence="3" id="KW-0121">Carboxypeptidase</keyword>
<evidence type="ECO:0000256" key="6">
    <source>
        <dbReference type="ARBA" id="ARBA00022729"/>
    </source>
</evidence>
<dbReference type="PROSITE" id="PS52035">
    <property type="entry name" value="PEPTIDASE_M14"/>
    <property type="match status" value="1"/>
</dbReference>
<dbReference type="Gene3D" id="3.40.630.10">
    <property type="entry name" value="Zn peptidases"/>
    <property type="match status" value="1"/>
</dbReference>
<evidence type="ECO:0000256" key="4">
    <source>
        <dbReference type="ARBA" id="ARBA00022670"/>
    </source>
</evidence>
<evidence type="ECO:0000256" key="7">
    <source>
        <dbReference type="ARBA" id="ARBA00022801"/>
    </source>
</evidence>
<feature type="active site" description="Proton donor/acceptor" evidence="11">
    <location>
        <position position="375"/>
    </location>
</feature>
<dbReference type="CDD" id="cd03860">
    <property type="entry name" value="M14_CP_A-B_like"/>
    <property type="match status" value="1"/>
</dbReference>
<sequence>MKYWFGLICLFGFSTFAIGDRIRYDNYKLLRFTPSNDADLKLLFHLQESNFGVIFWKEPSRINSPVDIVFPPHLQGDTFEFLKQRFVTDVLSDNVQNLIDNEAKGLLQHGRAFNWDSYGTLDEIYEFLDSTAGNNTFVEVVKIGESYEKRDLKVLKISKSSDTDRPAIWIDAAIHASEWISPAVATYVINELLTSNDTDVIKITEDFDLYIMPVMNPDGYVFAHDHNRLWRKTRAITTNEKLRVDANRNWDYEFNTGGSSSDPCSDGYHGGAAFNQPETKAVSDYYNTIATQTKMYLTLHSYSQYIMLPFGCSNQTYPDYDDWMRIAEATSRAIADPFGTQFQWGNIVDLLYISSGGSVDWIKGIHDTNIVLAFELRDFGRHGLILPPEQIRPSGIEFMKGFKELVRQLRNRLEMP</sequence>
<evidence type="ECO:0000256" key="5">
    <source>
        <dbReference type="ARBA" id="ARBA00022723"/>
    </source>
</evidence>
<dbReference type="SUPFAM" id="SSF53187">
    <property type="entry name" value="Zn-dependent exopeptidases"/>
    <property type="match status" value="1"/>
</dbReference>
<keyword evidence="14" id="KW-1185">Reference proteome</keyword>
<dbReference type="Gene3D" id="3.30.70.340">
    <property type="entry name" value="Metallocarboxypeptidase-like"/>
    <property type="match status" value="1"/>
</dbReference>
<name>A0ABP1RYZ2_9HEXA</name>
<evidence type="ECO:0000256" key="2">
    <source>
        <dbReference type="ARBA" id="ARBA00005988"/>
    </source>
</evidence>
<protein>
    <recommendedName>
        <fullName evidence="12">Peptidase M14 domain-containing protein</fullName>
    </recommendedName>
</protein>
<dbReference type="PRINTS" id="PR00765">
    <property type="entry name" value="CRBOXYPTASEA"/>
</dbReference>
<keyword evidence="6" id="KW-0732">Signal</keyword>
<keyword evidence="5" id="KW-0479">Metal-binding</keyword>
<evidence type="ECO:0000256" key="1">
    <source>
        <dbReference type="ARBA" id="ARBA00001947"/>
    </source>
</evidence>
<comment type="caution">
    <text evidence="13">The sequence shown here is derived from an EMBL/GenBank/DDBJ whole genome shotgun (WGS) entry which is preliminary data.</text>
</comment>
<evidence type="ECO:0000313" key="13">
    <source>
        <dbReference type="EMBL" id="CAL8139192.1"/>
    </source>
</evidence>
<accession>A0ABP1RYZ2</accession>
<keyword evidence="8" id="KW-0862">Zinc</keyword>
<evidence type="ECO:0000256" key="3">
    <source>
        <dbReference type="ARBA" id="ARBA00022645"/>
    </source>
</evidence>
<evidence type="ECO:0000256" key="10">
    <source>
        <dbReference type="ARBA" id="ARBA00023157"/>
    </source>
</evidence>
<gene>
    <name evidence="13" type="ORF">ODALV1_LOCUS27724</name>
</gene>
<comment type="cofactor">
    <cofactor evidence="1">
        <name>Zn(2+)</name>
        <dbReference type="ChEBI" id="CHEBI:29105"/>
    </cofactor>
</comment>
<reference evidence="13 14" key="1">
    <citation type="submission" date="2024-08" db="EMBL/GenBank/DDBJ databases">
        <authorList>
            <person name="Cucini C."/>
            <person name="Frati F."/>
        </authorList>
    </citation>
    <scope>NUCLEOTIDE SEQUENCE [LARGE SCALE GENOMIC DNA]</scope>
</reference>
<comment type="similarity">
    <text evidence="2 11">Belongs to the peptidase M14 family.</text>
</comment>
<dbReference type="SMART" id="SM00631">
    <property type="entry name" value="Zn_pept"/>
    <property type="match status" value="1"/>
</dbReference>
<dbReference type="PANTHER" id="PTHR11705:SF153">
    <property type="entry name" value="ZINC CARBOXYPEPTIDASE A 1-LIKE PROTEIN"/>
    <property type="match status" value="1"/>
</dbReference>
<keyword evidence="7" id="KW-0378">Hydrolase</keyword>
<dbReference type="Pfam" id="PF00246">
    <property type="entry name" value="Peptidase_M14"/>
    <property type="match status" value="1"/>
</dbReference>
<dbReference type="InterPro" id="IPR003146">
    <property type="entry name" value="M14A_act_pep"/>
</dbReference>
<dbReference type="InterPro" id="IPR057246">
    <property type="entry name" value="CARBOXYPEPT_ZN_1"/>
</dbReference>
<dbReference type="SUPFAM" id="SSF54897">
    <property type="entry name" value="Protease propeptides/inhibitors"/>
    <property type="match status" value="1"/>
</dbReference>
<dbReference type="InterPro" id="IPR000834">
    <property type="entry name" value="Peptidase_M14"/>
</dbReference>